<gene>
    <name evidence="3" type="ORF">SAMN05192579_11272</name>
</gene>
<dbReference type="AlphaFoldDB" id="A0A1I4EFI8"/>
<feature type="transmembrane region" description="Helical" evidence="1">
    <location>
        <begin position="63"/>
        <end position="82"/>
    </location>
</feature>
<evidence type="ECO:0000313" key="4">
    <source>
        <dbReference type="Proteomes" id="UP000198725"/>
    </source>
</evidence>
<dbReference type="RefSeq" id="WP_092704537.1">
    <property type="nucleotide sequence ID" value="NZ_FOSR01000012.1"/>
</dbReference>
<evidence type="ECO:0000256" key="2">
    <source>
        <dbReference type="SAM" id="SignalP"/>
    </source>
</evidence>
<keyword evidence="1" id="KW-1133">Transmembrane helix</keyword>
<accession>A0A1I4EFI8</accession>
<evidence type="ECO:0000256" key="1">
    <source>
        <dbReference type="SAM" id="Phobius"/>
    </source>
</evidence>
<reference evidence="4" key="1">
    <citation type="submission" date="2016-10" db="EMBL/GenBank/DDBJ databases">
        <authorList>
            <person name="Varghese N."/>
            <person name="Submissions S."/>
        </authorList>
    </citation>
    <scope>NUCLEOTIDE SEQUENCE [LARGE SCALE GENOMIC DNA]</scope>
    <source>
        <strain evidence="4">MO64</strain>
    </source>
</reference>
<keyword evidence="4" id="KW-1185">Reference proteome</keyword>
<evidence type="ECO:0008006" key="5">
    <source>
        <dbReference type="Google" id="ProtNLM"/>
    </source>
</evidence>
<sequence length="97" mass="10275">MTAWLTLLACVATLLSAALLYAASPHCVWHAWRRRRGVLGGGFALAVLALVGWIAALGPGAGLCAMLVGWMLALVMQPYFALLADRHAAEATAREDD</sequence>
<keyword evidence="2" id="KW-0732">Signal</keyword>
<organism evidence="3 4">
    <name type="scientific">Rhodanobacter glycinis</name>
    <dbReference type="NCBI Taxonomy" id="582702"/>
    <lineage>
        <taxon>Bacteria</taxon>
        <taxon>Pseudomonadati</taxon>
        <taxon>Pseudomonadota</taxon>
        <taxon>Gammaproteobacteria</taxon>
        <taxon>Lysobacterales</taxon>
        <taxon>Rhodanobacteraceae</taxon>
        <taxon>Rhodanobacter</taxon>
    </lineage>
</organism>
<evidence type="ECO:0000313" key="3">
    <source>
        <dbReference type="EMBL" id="SFL04532.1"/>
    </source>
</evidence>
<proteinExistence type="predicted"/>
<feature type="signal peptide" evidence="2">
    <location>
        <begin position="1"/>
        <end position="22"/>
    </location>
</feature>
<dbReference type="Proteomes" id="UP000198725">
    <property type="component" value="Unassembled WGS sequence"/>
</dbReference>
<name>A0A1I4EFI8_9GAMM</name>
<dbReference type="EMBL" id="FOSR01000012">
    <property type="protein sequence ID" value="SFL04532.1"/>
    <property type="molecule type" value="Genomic_DNA"/>
</dbReference>
<feature type="chain" id="PRO_5011584001" description="DUF3325 domain-containing protein" evidence="2">
    <location>
        <begin position="23"/>
        <end position="97"/>
    </location>
</feature>
<keyword evidence="1" id="KW-0812">Transmembrane</keyword>
<feature type="transmembrane region" description="Helical" evidence="1">
    <location>
        <begin position="38"/>
        <end position="56"/>
    </location>
</feature>
<protein>
    <recommendedName>
        <fullName evidence="5">DUF3325 domain-containing protein</fullName>
    </recommendedName>
</protein>
<keyword evidence="1" id="KW-0472">Membrane</keyword>